<dbReference type="AlphaFoldDB" id="A0A132NBW4"/>
<dbReference type="GO" id="GO:0005737">
    <property type="term" value="C:cytoplasm"/>
    <property type="evidence" value="ECO:0007669"/>
    <property type="project" value="UniProtKB-SubCell"/>
</dbReference>
<reference evidence="12" key="1">
    <citation type="submission" date="2015-02" db="EMBL/GenBank/DDBJ databases">
        <title>Physiological reanalysis, assessment of diazotrophy, and genome sequences of multiple isolates of Streptomyces thermoautotrophicus.</title>
        <authorList>
            <person name="MacKellar D.C."/>
            <person name="Lieber L."/>
            <person name="Norman J."/>
            <person name="Bolger A."/>
            <person name="Tobin C."/>
            <person name="Murray J.W."/>
            <person name="Friesen M."/>
            <person name="Prell J."/>
        </authorList>
    </citation>
    <scope>NUCLEOTIDE SEQUENCE [LARGE SCALE GENOMIC DNA]</scope>
    <source>
        <strain evidence="12">UBT1</strain>
    </source>
</reference>
<proteinExistence type="inferred from homology"/>
<comment type="caution">
    <text evidence="11">The sequence shown here is derived from an EMBL/GenBank/DDBJ whole genome shotgun (WGS) entry which is preliminary data.</text>
</comment>
<dbReference type="InterPro" id="IPR020892">
    <property type="entry name" value="Cyclophilin-type_PPIase_CS"/>
</dbReference>
<dbReference type="EMBL" id="JYIJ01000019">
    <property type="protein sequence ID" value="KWW97871.1"/>
    <property type="molecule type" value="Genomic_DNA"/>
</dbReference>
<evidence type="ECO:0000256" key="8">
    <source>
        <dbReference type="RuleBase" id="RU363019"/>
    </source>
</evidence>
<dbReference type="RefSeq" id="WP_067071548.1">
    <property type="nucleotide sequence ID" value="NZ_JYIJ01000019.1"/>
</dbReference>
<evidence type="ECO:0000256" key="4">
    <source>
        <dbReference type="ARBA" id="ARBA00007365"/>
    </source>
</evidence>
<dbReference type="Proteomes" id="UP000070598">
    <property type="component" value="Unassembled WGS sequence"/>
</dbReference>
<evidence type="ECO:0000256" key="6">
    <source>
        <dbReference type="ARBA" id="ARBA00023110"/>
    </source>
</evidence>
<name>A0A132NBW4_9ACTN</name>
<evidence type="ECO:0000256" key="1">
    <source>
        <dbReference type="ARBA" id="ARBA00000971"/>
    </source>
</evidence>
<evidence type="ECO:0000256" key="2">
    <source>
        <dbReference type="ARBA" id="ARBA00002388"/>
    </source>
</evidence>
<gene>
    <name evidence="10" type="ORF">TH66_20900</name>
    <name evidence="11" type="ORF">TR74_18300</name>
</gene>
<dbReference type="PRINTS" id="PR00153">
    <property type="entry name" value="CSAPPISMRASE"/>
</dbReference>
<dbReference type="InterPro" id="IPR002130">
    <property type="entry name" value="Cyclophilin-type_PPIase_dom"/>
</dbReference>
<protein>
    <recommendedName>
        <fullName evidence="8">Peptidyl-prolyl cis-trans isomerase</fullName>
        <shortName evidence="8">PPIase</shortName>
        <ecNumber evidence="8">5.2.1.8</ecNumber>
    </recommendedName>
</protein>
<keyword evidence="6 8" id="KW-0697">Rotamase</keyword>
<dbReference type="GO" id="GO:0003755">
    <property type="term" value="F:peptidyl-prolyl cis-trans isomerase activity"/>
    <property type="evidence" value="ECO:0007669"/>
    <property type="project" value="UniProtKB-UniRule"/>
</dbReference>
<dbReference type="EC" id="5.2.1.8" evidence="8"/>
<dbReference type="InterPro" id="IPR029000">
    <property type="entry name" value="Cyclophilin-like_dom_sf"/>
</dbReference>
<dbReference type="PATRIC" id="fig|1469144.8.peg.804"/>
<evidence type="ECO:0000256" key="3">
    <source>
        <dbReference type="ARBA" id="ARBA00004496"/>
    </source>
</evidence>
<dbReference type="PANTHER" id="PTHR45625:SF4">
    <property type="entry name" value="PEPTIDYLPROLYL ISOMERASE DOMAIN AND WD REPEAT-CONTAINING PROTEIN 1"/>
    <property type="match status" value="1"/>
</dbReference>
<dbReference type="GO" id="GO:0006457">
    <property type="term" value="P:protein folding"/>
    <property type="evidence" value="ECO:0007669"/>
    <property type="project" value="InterPro"/>
</dbReference>
<evidence type="ECO:0000313" key="12">
    <source>
        <dbReference type="Proteomes" id="UP000070598"/>
    </source>
</evidence>
<organism evidence="11 12">
    <name type="scientific">Carbonactinospora thermoautotrophica</name>
    <dbReference type="NCBI Taxonomy" id="1469144"/>
    <lineage>
        <taxon>Bacteria</taxon>
        <taxon>Bacillati</taxon>
        <taxon>Actinomycetota</taxon>
        <taxon>Actinomycetes</taxon>
        <taxon>Kitasatosporales</taxon>
        <taxon>Carbonactinosporaceae</taxon>
        <taxon>Carbonactinospora</taxon>
    </lineage>
</organism>
<evidence type="ECO:0000259" key="9">
    <source>
        <dbReference type="PROSITE" id="PS50072"/>
    </source>
</evidence>
<reference evidence="11 13" key="2">
    <citation type="submission" date="2015-02" db="EMBL/GenBank/DDBJ databases">
        <title>Physiological reanalysis, assessment of diazotrophy, and genome sequences of multiple isolates of Streptomyces thermoautotrophicus.</title>
        <authorList>
            <person name="MacKellar D.C."/>
            <person name="Lieber L."/>
            <person name="Norman J."/>
            <person name="Bolger A."/>
            <person name="Tobin C."/>
            <person name="Murray J.W."/>
            <person name="Prell J."/>
        </authorList>
    </citation>
    <scope>NUCLEOTIDE SEQUENCE [LARGE SCALE GENOMIC DNA]</scope>
    <source>
        <strain evidence="11 13">UBT1</strain>
    </source>
</reference>
<evidence type="ECO:0000313" key="13">
    <source>
        <dbReference type="Proteomes" id="UP000070659"/>
    </source>
</evidence>
<dbReference type="InterPro" id="IPR044666">
    <property type="entry name" value="Cyclophilin_A-like"/>
</dbReference>
<dbReference type="PANTHER" id="PTHR45625">
    <property type="entry name" value="PEPTIDYL-PROLYL CIS-TRANS ISOMERASE-RELATED"/>
    <property type="match status" value="1"/>
</dbReference>
<dbReference type="PIRSF" id="PIRSF001467">
    <property type="entry name" value="Peptidylpro_ismrse"/>
    <property type="match status" value="1"/>
</dbReference>
<sequence length="176" mass="19757">MAEELYATLKTSMGTIEVKLFPHHAPETVRNFVELAEGKREWTDPRTGKPSTARLYDGTIFHRVIANFMIQGGDPLGTGTGGPGYRFSDEFHPELRFDRPYLLAMANAGPNTNGSQFFITVVPTEWLNMRHTIFGEVVDPASREIVKRISETPTGRNDRPLEDVVLETVAIERRPA</sequence>
<dbReference type="InterPro" id="IPR024936">
    <property type="entry name" value="Cyclophilin-type_PPIase"/>
</dbReference>
<dbReference type="SUPFAM" id="SSF50891">
    <property type="entry name" value="Cyclophilin-like"/>
    <property type="match status" value="1"/>
</dbReference>
<dbReference type="FunFam" id="2.40.100.10:FF:000028">
    <property type="entry name" value="Peptidyl-prolyl cis-trans isomerase"/>
    <property type="match status" value="1"/>
</dbReference>
<dbReference type="PROSITE" id="PS50072">
    <property type="entry name" value="CSA_PPIASE_2"/>
    <property type="match status" value="1"/>
</dbReference>
<dbReference type="Pfam" id="PF00160">
    <property type="entry name" value="Pro_isomerase"/>
    <property type="match status" value="1"/>
</dbReference>
<comment type="function">
    <text evidence="2 8">PPIases accelerate the folding of proteins. It catalyzes the cis-trans isomerization of proline imidic peptide bonds in oligopeptides.</text>
</comment>
<evidence type="ECO:0000256" key="5">
    <source>
        <dbReference type="ARBA" id="ARBA00022490"/>
    </source>
</evidence>
<evidence type="ECO:0000256" key="7">
    <source>
        <dbReference type="ARBA" id="ARBA00023235"/>
    </source>
</evidence>
<feature type="domain" description="PPIase cyclophilin-type" evidence="9">
    <location>
        <begin position="11"/>
        <end position="171"/>
    </location>
</feature>
<evidence type="ECO:0000313" key="10">
    <source>
        <dbReference type="EMBL" id="KWW97871.1"/>
    </source>
</evidence>
<comment type="catalytic activity">
    <reaction evidence="1 8">
        <text>[protein]-peptidylproline (omega=180) = [protein]-peptidylproline (omega=0)</text>
        <dbReference type="Rhea" id="RHEA:16237"/>
        <dbReference type="Rhea" id="RHEA-COMP:10747"/>
        <dbReference type="Rhea" id="RHEA-COMP:10748"/>
        <dbReference type="ChEBI" id="CHEBI:83833"/>
        <dbReference type="ChEBI" id="CHEBI:83834"/>
        <dbReference type="EC" id="5.2.1.8"/>
    </reaction>
</comment>
<dbReference type="EMBL" id="JYIK01001047">
    <property type="protein sequence ID" value="KWX07598.1"/>
    <property type="molecule type" value="Genomic_DNA"/>
</dbReference>
<comment type="similarity">
    <text evidence="4 8">Belongs to the cyclophilin-type PPIase family.</text>
</comment>
<keyword evidence="7 8" id="KW-0413">Isomerase</keyword>
<dbReference type="Gene3D" id="2.40.100.10">
    <property type="entry name" value="Cyclophilin-like"/>
    <property type="match status" value="1"/>
</dbReference>
<dbReference type="Proteomes" id="UP000070659">
    <property type="component" value="Unassembled WGS sequence"/>
</dbReference>
<comment type="subcellular location">
    <subcellularLocation>
        <location evidence="3">Cytoplasm</location>
    </subcellularLocation>
</comment>
<dbReference type="PROSITE" id="PS00170">
    <property type="entry name" value="CSA_PPIASE_1"/>
    <property type="match status" value="1"/>
</dbReference>
<keyword evidence="5" id="KW-0963">Cytoplasm</keyword>
<accession>A0A132NBW4</accession>
<evidence type="ECO:0000313" key="11">
    <source>
        <dbReference type="EMBL" id="KWX07598.1"/>
    </source>
</evidence>